<dbReference type="PRINTS" id="PR00598">
    <property type="entry name" value="HTHMARR"/>
</dbReference>
<evidence type="ECO:0000256" key="2">
    <source>
        <dbReference type="ARBA" id="ARBA00023125"/>
    </source>
</evidence>
<dbReference type="InterPro" id="IPR039422">
    <property type="entry name" value="MarR/SlyA-like"/>
</dbReference>
<dbReference type="InterPro" id="IPR036390">
    <property type="entry name" value="WH_DNA-bd_sf"/>
</dbReference>
<dbReference type="RefSeq" id="WP_193687612.1">
    <property type="nucleotide sequence ID" value="NZ_CP062941.1"/>
</dbReference>
<dbReference type="Gene3D" id="1.10.10.10">
    <property type="entry name" value="Winged helix-like DNA-binding domain superfamily/Winged helix DNA-binding domain"/>
    <property type="match status" value="1"/>
</dbReference>
<keyword evidence="3" id="KW-0804">Transcription</keyword>
<dbReference type="GO" id="GO:0006950">
    <property type="term" value="P:response to stress"/>
    <property type="evidence" value="ECO:0007669"/>
    <property type="project" value="TreeGrafter"/>
</dbReference>
<protein>
    <submittedName>
        <fullName evidence="5">MarR family transcriptional regulator</fullName>
    </submittedName>
</protein>
<dbReference type="PROSITE" id="PS01117">
    <property type="entry name" value="HTH_MARR_1"/>
    <property type="match status" value="1"/>
</dbReference>
<feature type="domain" description="HTH marR-type" evidence="4">
    <location>
        <begin position="8"/>
        <end position="142"/>
    </location>
</feature>
<evidence type="ECO:0000313" key="6">
    <source>
        <dbReference type="Proteomes" id="UP000593875"/>
    </source>
</evidence>
<dbReference type="AlphaFoldDB" id="A0A7L9U8X7"/>
<evidence type="ECO:0000313" key="5">
    <source>
        <dbReference type="EMBL" id="QOL50625.1"/>
    </source>
</evidence>
<name>A0A7L9U8X7_9BURK</name>
<dbReference type="InterPro" id="IPR000835">
    <property type="entry name" value="HTH_MarR-typ"/>
</dbReference>
<dbReference type="Pfam" id="PF12802">
    <property type="entry name" value="MarR_2"/>
    <property type="match status" value="1"/>
</dbReference>
<dbReference type="SMART" id="SM00347">
    <property type="entry name" value="HTH_MARR"/>
    <property type="match status" value="1"/>
</dbReference>
<dbReference type="PROSITE" id="PS50995">
    <property type="entry name" value="HTH_MARR_2"/>
    <property type="match status" value="1"/>
</dbReference>
<organism evidence="5 6">
    <name type="scientific">Massilia litorea</name>
    <dbReference type="NCBI Taxonomy" id="2769491"/>
    <lineage>
        <taxon>Bacteria</taxon>
        <taxon>Pseudomonadati</taxon>
        <taxon>Pseudomonadota</taxon>
        <taxon>Betaproteobacteria</taxon>
        <taxon>Burkholderiales</taxon>
        <taxon>Oxalobacteraceae</taxon>
        <taxon>Telluria group</taxon>
        <taxon>Massilia</taxon>
    </lineage>
</organism>
<dbReference type="GO" id="GO:0003677">
    <property type="term" value="F:DNA binding"/>
    <property type="evidence" value="ECO:0007669"/>
    <property type="project" value="UniProtKB-KW"/>
</dbReference>
<evidence type="ECO:0000259" key="4">
    <source>
        <dbReference type="PROSITE" id="PS50995"/>
    </source>
</evidence>
<dbReference type="SUPFAM" id="SSF46785">
    <property type="entry name" value="Winged helix' DNA-binding domain"/>
    <property type="match status" value="1"/>
</dbReference>
<keyword evidence="2" id="KW-0238">DNA-binding</keyword>
<dbReference type="PANTHER" id="PTHR33164">
    <property type="entry name" value="TRANSCRIPTIONAL REGULATOR, MARR FAMILY"/>
    <property type="match status" value="1"/>
</dbReference>
<keyword evidence="6" id="KW-1185">Reference proteome</keyword>
<proteinExistence type="predicted"/>
<reference evidence="5 6" key="1">
    <citation type="submission" date="2020-10" db="EMBL/GenBank/DDBJ databases">
        <title>Genome sequencing of Massilia sp. LPB0304.</title>
        <authorList>
            <person name="Kim J."/>
        </authorList>
    </citation>
    <scope>NUCLEOTIDE SEQUENCE [LARGE SCALE GENOMIC DNA]</scope>
    <source>
        <strain evidence="5 6">LPB0304</strain>
    </source>
</reference>
<dbReference type="PANTHER" id="PTHR33164:SF64">
    <property type="entry name" value="TRANSCRIPTIONAL REGULATOR SLYA"/>
    <property type="match status" value="1"/>
</dbReference>
<sequence>MDAFDQTLIQLTAAMTQASRAYKSMADKVASQYSLSQATALPVLILGRLGQDGVRPGMLADALGLEPSSLVRVIDLLIDSGLVERHDDPQDRRARILQLTEDGKTRAAQMEEALIPFRRSVFAGVDPADIDTCLRVLTSIQCRIGKAESTGDKQG</sequence>
<dbReference type="InterPro" id="IPR023187">
    <property type="entry name" value="Tscrpt_reg_MarR-type_CS"/>
</dbReference>
<dbReference type="EMBL" id="CP062941">
    <property type="protein sequence ID" value="QOL50625.1"/>
    <property type="molecule type" value="Genomic_DNA"/>
</dbReference>
<gene>
    <name evidence="5" type="ORF">LPB04_04830</name>
</gene>
<dbReference type="GO" id="GO:0003700">
    <property type="term" value="F:DNA-binding transcription factor activity"/>
    <property type="evidence" value="ECO:0007669"/>
    <property type="project" value="InterPro"/>
</dbReference>
<keyword evidence="1" id="KW-0805">Transcription regulation</keyword>
<dbReference type="InterPro" id="IPR036388">
    <property type="entry name" value="WH-like_DNA-bd_sf"/>
</dbReference>
<dbReference type="KEGG" id="mlir:LPB04_04830"/>
<dbReference type="Proteomes" id="UP000593875">
    <property type="component" value="Chromosome"/>
</dbReference>
<accession>A0A7L9U8X7</accession>
<evidence type="ECO:0000256" key="3">
    <source>
        <dbReference type="ARBA" id="ARBA00023163"/>
    </source>
</evidence>
<evidence type="ECO:0000256" key="1">
    <source>
        <dbReference type="ARBA" id="ARBA00023015"/>
    </source>
</evidence>